<evidence type="ECO:0000256" key="2">
    <source>
        <dbReference type="ARBA" id="ARBA00010666"/>
    </source>
</evidence>
<keyword evidence="5 8" id="KW-1133">Transmembrane helix</keyword>
<dbReference type="GO" id="GO:0047186">
    <property type="term" value="F:N-acetylneuraminate 9-O-acetyltransferase activity"/>
    <property type="evidence" value="ECO:0007669"/>
    <property type="project" value="UniProtKB-EC"/>
</dbReference>
<evidence type="ECO:0000256" key="8">
    <source>
        <dbReference type="SAM" id="Phobius"/>
    </source>
</evidence>
<evidence type="ECO:0000313" key="10">
    <source>
        <dbReference type="EMBL" id="KAF5755134.1"/>
    </source>
</evidence>
<evidence type="ECO:0000256" key="4">
    <source>
        <dbReference type="ARBA" id="ARBA00022692"/>
    </source>
</evidence>
<evidence type="ECO:0000313" key="11">
    <source>
        <dbReference type="EMBL" id="OTF86202.1"/>
    </source>
</evidence>
<gene>
    <name evidence="11" type="ORF">HannXRQ_Chr17g0548211</name>
    <name evidence="10" type="ORF">HanXRQr2_Chr17g0799201</name>
</gene>
<organism evidence="11 12">
    <name type="scientific">Helianthus annuus</name>
    <name type="common">Common sunflower</name>
    <dbReference type="NCBI Taxonomy" id="4232"/>
    <lineage>
        <taxon>Eukaryota</taxon>
        <taxon>Viridiplantae</taxon>
        <taxon>Streptophyta</taxon>
        <taxon>Embryophyta</taxon>
        <taxon>Tracheophyta</taxon>
        <taxon>Spermatophyta</taxon>
        <taxon>Magnoliopsida</taxon>
        <taxon>eudicotyledons</taxon>
        <taxon>Gunneridae</taxon>
        <taxon>Pentapetalae</taxon>
        <taxon>asterids</taxon>
        <taxon>campanulids</taxon>
        <taxon>Asterales</taxon>
        <taxon>Asteraceae</taxon>
        <taxon>Asteroideae</taxon>
        <taxon>Heliantheae alliance</taxon>
        <taxon>Heliantheae</taxon>
        <taxon>Helianthus</taxon>
    </lineage>
</organism>
<feature type="transmembrane region" description="Helical" evidence="8">
    <location>
        <begin position="46"/>
        <end position="63"/>
    </location>
</feature>
<dbReference type="InParanoid" id="A0A251RPC9"/>
<evidence type="ECO:0000256" key="5">
    <source>
        <dbReference type="ARBA" id="ARBA00022989"/>
    </source>
</evidence>
<evidence type="ECO:0000256" key="6">
    <source>
        <dbReference type="ARBA" id="ARBA00023136"/>
    </source>
</evidence>
<evidence type="ECO:0000256" key="3">
    <source>
        <dbReference type="ARBA" id="ARBA00022679"/>
    </source>
</evidence>
<dbReference type="EMBL" id="CM007906">
    <property type="protein sequence ID" value="OTF86202.1"/>
    <property type="molecule type" value="Genomic_DNA"/>
</dbReference>
<dbReference type="EMBL" id="MNCJ02000332">
    <property type="protein sequence ID" value="KAF5755134.1"/>
    <property type="molecule type" value="Genomic_DNA"/>
</dbReference>
<name>A0A251RPC9_HELAN</name>
<evidence type="ECO:0000256" key="1">
    <source>
        <dbReference type="ARBA" id="ARBA00004141"/>
    </source>
</evidence>
<dbReference type="GO" id="GO:0045492">
    <property type="term" value="P:xylan biosynthetic process"/>
    <property type="evidence" value="ECO:0007669"/>
    <property type="project" value="UniProtKB-ARBA"/>
</dbReference>
<reference evidence="10 12" key="1">
    <citation type="journal article" date="2017" name="Nature">
        <title>The sunflower genome provides insights into oil metabolism, flowering and Asterid evolution.</title>
        <authorList>
            <person name="Badouin H."/>
            <person name="Gouzy J."/>
            <person name="Grassa C.J."/>
            <person name="Murat F."/>
            <person name="Staton S.E."/>
            <person name="Cottret L."/>
            <person name="Lelandais-Briere C."/>
            <person name="Owens G.L."/>
            <person name="Carrere S."/>
            <person name="Mayjonade B."/>
            <person name="Legrand L."/>
            <person name="Gill N."/>
            <person name="Kane N.C."/>
            <person name="Bowers J.E."/>
            <person name="Hubner S."/>
            <person name="Bellec A."/>
            <person name="Berard A."/>
            <person name="Berges H."/>
            <person name="Blanchet N."/>
            <person name="Boniface M.C."/>
            <person name="Brunel D."/>
            <person name="Catrice O."/>
            <person name="Chaidir N."/>
            <person name="Claudel C."/>
            <person name="Donnadieu C."/>
            <person name="Faraut T."/>
            <person name="Fievet G."/>
            <person name="Helmstetter N."/>
            <person name="King M."/>
            <person name="Knapp S.J."/>
            <person name="Lai Z."/>
            <person name="Le Paslier M.C."/>
            <person name="Lippi Y."/>
            <person name="Lorenzon L."/>
            <person name="Mandel J.R."/>
            <person name="Marage G."/>
            <person name="Marchand G."/>
            <person name="Marquand E."/>
            <person name="Bret-Mestries E."/>
            <person name="Morien E."/>
            <person name="Nambeesan S."/>
            <person name="Nguyen T."/>
            <person name="Pegot-Espagnet P."/>
            <person name="Pouilly N."/>
            <person name="Raftis F."/>
            <person name="Sallet E."/>
            <person name="Schiex T."/>
            <person name="Thomas J."/>
            <person name="Vandecasteele C."/>
            <person name="Vares D."/>
            <person name="Vear F."/>
            <person name="Vautrin S."/>
            <person name="Crespi M."/>
            <person name="Mangin B."/>
            <person name="Burke J.M."/>
            <person name="Salse J."/>
            <person name="Munos S."/>
            <person name="Vincourt P."/>
            <person name="Rieseberg L.H."/>
            <person name="Langlade N.B."/>
        </authorList>
    </citation>
    <scope>NUCLEOTIDE SEQUENCE [LARGE SCALE GENOMIC DNA]</scope>
    <source>
        <strain evidence="12">cv. SF193</strain>
        <tissue evidence="10">Leaves</tissue>
    </source>
</reference>
<dbReference type="PANTHER" id="PTHR13533:SF1">
    <property type="entry name" value="N-ACETYLNEURAMINATE 9-O-ACETYLTRANSFERASE"/>
    <property type="match status" value="1"/>
</dbReference>
<dbReference type="Gramene" id="mRNA:HanXRQr2_Chr17g0799201">
    <property type="protein sequence ID" value="mRNA:HanXRQr2_Chr17g0799201"/>
    <property type="gene ID" value="HanXRQr2_Chr17g0799201"/>
</dbReference>
<dbReference type="GO" id="GO:0016020">
    <property type="term" value="C:membrane"/>
    <property type="evidence" value="ECO:0007669"/>
    <property type="project" value="UniProtKB-SubCell"/>
</dbReference>
<comment type="subcellular location">
    <subcellularLocation>
        <location evidence="1">Membrane</location>
        <topology evidence="1">Multi-pass membrane protein</topology>
    </subcellularLocation>
</comment>
<keyword evidence="12" id="KW-1185">Reference proteome</keyword>
<evidence type="ECO:0000256" key="7">
    <source>
        <dbReference type="ARBA" id="ARBA00023180"/>
    </source>
</evidence>
<evidence type="ECO:0000259" key="9">
    <source>
        <dbReference type="Pfam" id="PF07779"/>
    </source>
</evidence>
<dbReference type="EC" id="2.3.1.45" evidence="10"/>
<dbReference type="AlphaFoldDB" id="A0A251RPC9"/>
<dbReference type="Pfam" id="PF07779">
    <property type="entry name" value="Cas1_AcylT"/>
    <property type="match status" value="1"/>
</dbReference>
<evidence type="ECO:0000313" key="12">
    <source>
        <dbReference type="Proteomes" id="UP000215914"/>
    </source>
</evidence>
<reference evidence="11" key="2">
    <citation type="submission" date="2017-02" db="EMBL/GenBank/DDBJ databases">
        <title>Sunflower complete genome.</title>
        <authorList>
            <person name="Langlade N."/>
            <person name="Munos S."/>
        </authorList>
    </citation>
    <scope>NUCLEOTIDE SEQUENCE [LARGE SCALE GENOMIC DNA]</scope>
    <source>
        <tissue evidence="11">Leaves</tissue>
    </source>
</reference>
<proteinExistence type="inferred from homology"/>
<keyword evidence="3 11" id="KW-0808">Transferase</keyword>
<accession>A0A251RPC9</accession>
<keyword evidence="4 8" id="KW-0812">Transmembrane</keyword>
<protein>
    <submittedName>
        <fullName evidence="10">N-acetylneuraminate 7-O(Or 9-O)-acetyltransferase</fullName>
        <ecNumber evidence="10">2.3.1.45</ecNumber>
    </submittedName>
    <submittedName>
        <fullName evidence="11">Putative cas1p 10 TM acyl transferase domain-containing protein</fullName>
    </submittedName>
</protein>
<keyword evidence="6 8" id="KW-0472">Membrane</keyword>
<comment type="similarity">
    <text evidence="2">Belongs to the PC-esterase family. CASD1 subfamily.</text>
</comment>
<sequence>MEDSFLLENRATLRAMSEFGGILFYFYICDRTSLIVESTKSYNRDLFLFLYALLIIVSAMTSLKKHSDKSAFFRKSILYLNRHQTEEWKGWMQARNSIYCYSELMFANIKCISNYQYIA</sequence>
<dbReference type="PANTHER" id="PTHR13533">
    <property type="entry name" value="N-ACETYLNEURAMINATE 9-O-ACETYLTRANSFERASE"/>
    <property type="match status" value="1"/>
</dbReference>
<dbReference type="GO" id="GO:0005794">
    <property type="term" value="C:Golgi apparatus"/>
    <property type="evidence" value="ECO:0007669"/>
    <property type="project" value="UniProtKB-ARBA"/>
</dbReference>
<keyword evidence="7" id="KW-0325">Glycoprotein</keyword>
<dbReference type="Proteomes" id="UP000215914">
    <property type="component" value="Chromosome 17"/>
</dbReference>
<dbReference type="InterPro" id="IPR012419">
    <property type="entry name" value="Cas1_AcylTrans_dom"/>
</dbReference>
<dbReference type="OMA" id="HTDESAF"/>
<reference evidence="10" key="3">
    <citation type="submission" date="2020-06" db="EMBL/GenBank/DDBJ databases">
        <title>Helianthus annuus Genome sequencing and assembly Release 2.</title>
        <authorList>
            <person name="Gouzy J."/>
            <person name="Langlade N."/>
            <person name="Munos S."/>
        </authorList>
    </citation>
    <scope>NUCLEOTIDE SEQUENCE</scope>
    <source>
        <tissue evidence="10">Leaves</tissue>
    </source>
</reference>
<keyword evidence="10" id="KW-0012">Acyltransferase</keyword>
<feature type="domain" description="Cas1p 10 TM acyl transferase" evidence="9">
    <location>
        <begin position="12"/>
        <end position="100"/>
    </location>
</feature>